<dbReference type="InParanoid" id="A0A1E5RGG3"/>
<dbReference type="GO" id="GO:0006338">
    <property type="term" value="P:chromatin remodeling"/>
    <property type="evidence" value="ECO:0007669"/>
    <property type="project" value="TreeGrafter"/>
</dbReference>
<dbReference type="PROSITE" id="PS50934">
    <property type="entry name" value="SWIRM"/>
    <property type="match status" value="1"/>
</dbReference>
<name>A0A1E5RGG3_9ASCO</name>
<evidence type="ECO:0000313" key="3">
    <source>
        <dbReference type="EMBL" id="OEJ85663.1"/>
    </source>
</evidence>
<dbReference type="GO" id="GO:0070210">
    <property type="term" value="C:Rpd3L-Expanded complex"/>
    <property type="evidence" value="ECO:0007669"/>
    <property type="project" value="TreeGrafter"/>
</dbReference>
<reference evidence="4" key="1">
    <citation type="journal article" date="2016" name="Genome Announc.">
        <title>Genome sequences of three species of Hanseniaspora isolated from spontaneous wine fermentations.</title>
        <authorList>
            <person name="Sternes P.R."/>
            <person name="Lee D."/>
            <person name="Kutyna D.R."/>
            <person name="Borneman A.R."/>
        </authorList>
    </citation>
    <scope>NUCLEOTIDE SEQUENCE [LARGE SCALE GENOMIC DNA]</scope>
    <source>
        <strain evidence="4">AWRI3579</strain>
    </source>
</reference>
<dbReference type="GO" id="GO:0006357">
    <property type="term" value="P:regulation of transcription by RNA polymerase II"/>
    <property type="evidence" value="ECO:0007669"/>
    <property type="project" value="TreeGrafter"/>
</dbReference>
<dbReference type="Pfam" id="PF04433">
    <property type="entry name" value="SWIRM"/>
    <property type="match status" value="1"/>
</dbReference>
<dbReference type="FunFam" id="1.10.10.10:FF:000087">
    <property type="entry name" value="Transcriptional adapter 2"/>
    <property type="match status" value="1"/>
</dbReference>
<dbReference type="InterPro" id="IPR036388">
    <property type="entry name" value="WH-like_DNA-bd_sf"/>
</dbReference>
<dbReference type="InterPro" id="IPR007526">
    <property type="entry name" value="SWIRM"/>
</dbReference>
<protein>
    <submittedName>
        <fullName evidence="3">SWIRM domain-containing protein FUN19</fullName>
    </submittedName>
</protein>
<organism evidence="3 4">
    <name type="scientific">Hanseniaspora osmophila</name>
    <dbReference type="NCBI Taxonomy" id="56408"/>
    <lineage>
        <taxon>Eukaryota</taxon>
        <taxon>Fungi</taxon>
        <taxon>Dikarya</taxon>
        <taxon>Ascomycota</taxon>
        <taxon>Saccharomycotina</taxon>
        <taxon>Saccharomycetes</taxon>
        <taxon>Saccharomycodales</taxon>
        <taxon>Saccharomycodaceae</taxon>
        <taxon>Hanseniaspora</taxon>
    </lineage>
</organism>
<accession>A0A1E5RGG3</accession>
<feature type="domain" description="SWIRM" evidence="2">
    <location>
        <begin position="412"/>
        <end position="509"/>
    </location>
</feature>
<dbReference type="GO" id="GO:0003682">
    <property type="term" value="F:chromatin binding"/>
    <property type="evidence" value="ECO:0007669"/>
    <property type="project" value="TreeGrafter"/>
</dbReference>
<dbReference type="PANTHER" id="PTHR12374">
    <property type="entry name" value="TRANSCRIPTIONAL ADAPTOR 2 ADA2 -RELATED"/>
    <property type="match status" value="1"/>
</dbReference>
<dbReference type="AlphaFoldDB" id="A0A1E5RGG3"/>
<dbReference type="OrthoDB" id="5598695at2759"/>
<dbReference type="PANTHER" id="PTHR12374:SF21">
    <property type="entry name" value="SWIRM DOMAIN-CONTAINING PROTEIN FUN19-RELATED"/>
    <property type="match status" value="1"/>
</dbReference>
<dbReference type="GO" id="GO:0003713">
    <property type="term" value="F:transcription coactivator activity"/>
    <property type="evidence" value="ECO:0007669"/>
    <property type="project" value="TreeGrafter"/>
</dbReference>
<evidence type="ECO:0000313" key="4">
    <source>
        <dbReference type="Proteomes" id="UP000095728"/>
    </source>
</evidence>
<evidence type="ECO:0000256" key="1">
    <source>
        <dbReference type="SAM" id="MobiDB-lite"/>
    </source>
</evidence>
<dbReference type="STRING" id="56408.A0A1E5RGG3"/>
<feature type="compositionally biased region" description="Low complexity" evidence="1">
    <location>
        <begin position="101"/>
        <end position="118"/>
    </location>
</feature>
<proteinExistence type="predicted"/>
<gene>
    <name evidence="3" type="ORF">AWRI3579_g2214</name>
</gene>
<comment type="caution">
    <text evidence="3">The sequence shown here is derived from an EMBL/GenBank/DDBJ whole genome shotgun (WGS) entry which is preliminary data.</text>
</comment>
<evidence type="ECO:0000259" key="2">
    <source>
        <dbReference type="PROSITE" id="PS50934"/>
    </source>
</evidence>
<dbReference type="EMBL" id="LPNM01000007">
    <property type="protein sequence ID" value="OEJ85663.1"/>
    <property type="molecule type" value="Genomic_DNA"/>
</dbReference>
<feature type="region of interest" description="Disordered" evidence="1">
    <location>
        <begin position="100"/>
        <end position="152"/>
    </location>
</feature>
<dbReference type="Gene3D" id="1.10.10.10">
    <property type="entry name" value="Winged helix-like DNA-binding domain superfamily/Winged helix DNA-binding domain"/>
    <property type="match status" value="1"/>
</dbReference>
<dbReference type="FunCoup" id="A0A1E5RGG3">
    <property type="interactions" value="133"/>
</dbReference>
<dbReference type="Proteomes" id="UP000095728">
    <property type="component" value="Unassembled WGS sequence"/>
</dbReference>
<keyword evidence="4" id="KW-1185">Reference proteome</keyword>
<sequence length="509" mass="57614">MSVTEFNTPQPEHVELNVCKDDMNHGFKPKVSQDSNGLGEQGLHQVLEPHPSVSSNGTLQEIPKTGNFNPMAVLLAKESSNLSDCFGEMNKKVGVNATSATTDYNNHNTNTKNNNNNKRTNESVVDGTELRSSQGSMGYGTKELLSPPMSPNINNREADDDYTSKNDTLLFNSSDNNKPINHNSYLLLTPQSHHAQLSTHPMTHKSLYQVHGGHTAFNDNSFDGIFLQGHTNDKETQVPCKPDHKISANKPLVADLQWSNKDYSSDLKFFISKYRNYKKLKNGIHMNNRLERTYYTRSNSNIVDNYTNGENLNGNLTNNSVYSNTFHPVRSYRTRLRTIAEGNKDYEPQLSARSIPKKLVKTTHTPGKITKQHIPKPHVAHQPLNEWKQMQDYAPPLASLDNIHNGNSKGIMKVEWKGSTMDLSEDPLRDKLHPAELQLASILRLSCDSYLASKRRLFMEKVSKLKRGQGFRRTDAQKVCRIDVNKASRLYQAFEKVGWLDDKNFVKFL</sequence>
<dbReference type="SUPFAM" id="SSF46689">
    <property type="entry name" value="Homeodomain-like"/>
    <property type="match status" value="1"/>
</dbReference>
<dbReference type="InterPro" id="IPR009057">
    <property type="entry name" value="Homeodomain-like_sf"/>
</dbReference>